<evidence type="ECO:0000256" key="3">
    <source>
        <dbReference type="RuleBase" id="RU003719"/>
    </source>
</evidence>
<dbReference type="Pfam" id="PF00389">
    <property type="entry name" value="2-Hacid_dh"/>
    <property type="match status" value="1"/>
</dbReference>
<dbReference type="InterPro" id="IPR006139">
    <property type="entry name" value="D-isomer_2_OHA_DH_cat_dom"/>
</dbReference>
<dbReference type="EMBL" id="LJUO01000076">
    <property type="protein sequence ID" value="KPK70964.1"/>
    <property type="molecule type" value="Genomic_DNA"/>
</dbReference>
<sequence length="328" mass="36225">MKKPKVLITRTLPQPGMDVLAQQCDLEVYDKHETMPRPRLIERVGDKAGLICLLSDRIDKEIVRAGTNLKIIANYAVGHNNIDTAEAAKRNIYVTNTPGVLTDTTADLAFALLTAVARRIPEADQYVRAGRFRGWEPMLMLGTDVHGATLGIIGFGRIGRALARRARGFDMKVLYYEPERLSATVEKQYRAEYRILDDLLRESDFVSVHVPLTESTHHLIARPQLALMKKSAFLINTSRGPVVDERALVTALQHDDIAGCALDVFEHEPAVEQQLKTMTNVVLAPHIGSASVQTRTQMALMVAHDVIAVLVHGKAPAHIVSPKVLKGP</sequence>
<dbReference type="GO" id="GO:0005829">
    <property type="term" value="C:cytosol"/>
    <property type="evidence" value="ECO:0007669"/>
    <property type="project" value="TreeGrafter"/>
</dbReference>
<dbReference type="PATRIC" id="fig|1703780.3.peg.468"/>
<dbReference type="InterPro" id="IPR036291">
    <property type="entry name" value="NAD(P)-bd_dom_sf"/>
</dbReference>
<dbReference type="GO" id="GO:0016618">
    <property type="term" value="F:hydroxypyruvate reductase [NAD(P)H] activity"/>
    <property type="evidence" value="ECO:0007669"/>
    <property type="project" value="TreeGrafter"/>
</dbReference>
<evidence type="ECO:0000259" key="4">
    <source>
        <dbReference type="Pfam" id="PF00389"/>
    </source>
</evidence>
<evidence type="ECO:0000256" key="1">
    <source>
        <dbReference type="ARBA" id="ARBA00005854"/>
    </source>
</evidence>
<dbReference type="GO" id="GO:0030267">
    <property type="term" value="F:glyoxylate reductase (NADPH) activity"/>
    <property type="evidence" value="ECO:0007669"/>
    <property type="project" value="TreeGrafter"/>
</dbReference>
<dbReference type="Pfam" id="PF02826">
    <property type="entry name" value="2-Hacid_dh_C"/>
    <property type="match status" value="1"/>
</dbReference>
<reference evidence="6 7" key="1">
    <citation type="journal article" date="2015" name="Microbiome">
        <title>Genomic resolution of linkages in carbon, nitrogen, and sulfur cycling among widespread estuary sediment bacteria.</title>
        <authorList>
            <person name="Baker B.J."/>
            <person name="Lazar C.S."/>
            <person name="Teske A.P."/>
            <person name="Dick G.J."/>
        </authorList>
    </citation>
    <scope>NUCLEOTIDE SEQUENCE [LARGE SCALE GENOMIC DNA]</scope>
    <source>
        <strain evidence="6">SM23_60</strain>
    </source>
</reference>
<dbReference type="SUPFAM" id="SSF52283">
    <property type="entry name" value="Formate/glycerate dehydrogenase catalytic domain-like"/>
    <property type="match status" value="1"/>
</dbReference>
<dbReference type="PROSITE" id="PS00671">
    <property type="entry name" value="D_2_HYDROXYACID_DH_3"/>
    <property type="match status" value="1"/>
</dbReference>
<dbReference type="AlphaFoldDB" id="A0A0S8GF56"/>
<evidence type="ECO:0000313" key="6">
    <source>
        <dbReference type="EMBL" id="KPK70964.1"/>
    </source>
</evidence>
<evidence type="ECO:0000259" key="5">
    <source>
        <dbReference type="Pfam" id="PF02826"/>
    </source>
</evidence>
<dbReference type="InterPro" id="IPR029753">
    <property type="entry name" value="D-isomer_DH_CS"/>
</dbReference>
<dbReference type="Gene3D" id="3.40.50.720">
    <property type="entry name" value="NAD(P)-binding Rossmann-like Domain"/>
    <property type="match status" value="2"/>
</dbReference>
<feature type="domain" description="D-isomer specific 2-hydroxyacid dehydrogenase NAD-binding" evidence="5">
    <location>
        <begin position="110"/>
        <end position="288"/>
    </location>
</feature>
<gene>
    <name evidence="6" type="ORF">AMJ87_08020</name>
</gene>
<comment type="caution">
    <text evidence="6">The sequence shown here is derived from an EMBL/GenBank/DDBJ whole genome shotgun (WGS) entry which is preliminary data.</text>
</comment>
<dbReference type="PANTHER" id="PTHR10996">
    <property type="entry name" value="2-HYDROXYACID DEHYDROGENASE-RELATED"/>
    <property type="match status" value="1"/>
</dbReference>
<dbReference type="FunFam" id="3.40.50.720:FF:000462">
    <property type="entry name" value="Glyoxylate reductase (NADP+)"/>
    <property type="match status" value="1"/>
</dbReference>
<accession>A0A0S8GF56</accession>
<organism evidence="6 7">
    <name type="scientific">candidate division WOR_3 bacterium SM23_60</name>
    <dbReference type="NCBI Taxonomy" id="1703780"/>
    <lineage>
        <taxon>Bacteria</taxon>
        <taxon>Bacteria division WOR-3</taxon>
    </lineage>
</organism>
<dbReference type="PANTHER" id="PTHR10996:SF283">
    <property type="entry name" value="GLYOXYLATE_HYDROXYPYRUVATE REDUCTASE B"/>
    <property type="match status" value="1"/>
</dbReference>
<dbReference type="InterPro" id="IPR050223">
    <property type="entry name" value="D-isomer_2-hydroxyacid_DH"/>
</dbReference>
<evidence type="ECO:0000313" key="7">
    <source>
        <dbReference type="Proteomes" id="UP000051096"/>
    </source>
</evidence>
<dbReference type="CDD" id="cd05301">
    <property type="entry name" value="GDH"/>
    <property type="match status" value="1"/>
</dbReference>
<feature type="domain" description="D-isomer specific 2-hydroxyacid dehydrogenase catalytic" evidence="4">
    <location>
        <begin position="6"/>
        <end position="320"/>
    </location>
</feature>
<dbReference type="SUPFAM" id="SSF51735">
    <property type="entry name" value="NAD(P)-binding Rossmann-fold domains"/>
    <property type="match status" value="1"/>
</dbReference>
<protein>
    <submittedName>
        <fullName evidence="6">Glyoxylate reductase</fullName>
    </submittedName>
</protein>
<comment type="similarity">
    <text evidence="1 3">Belongs to the D-isomer specific 2-hydroxyacid dehydrogenase family.</text>
</comment>
<keyword evidence="2 3" id="KW-0560">Oxidoreductase</keyword>
<evidence type="ECO:0000256" key="2">
    <source>
        <dbReference type="ARBA" id="ARBA00023002"/>
    </source>
</evidence>
<dbReference type="InterPro" id="IPR006140">
    <property type="entry name" value="D-isomer_DH_NAD-bd"/>
</dbReference>
<name>A0A0S8GF56_UNCW3</name>
<dbReference type="GO" id="GO:0051287">
    <property type="term" value="F:NAD binding"/>
    <property type="evidence" value="ECO:0007669"/>
    <property type="project" value="InterPro"/>
</dbReference>
<proteinExistence type="inferred from homology"/>
<dbReference type="Proteomes" id="UP000051096">
    <property type="component" value="Unassembled WGS sequence"/>
</dbReference>